<feature type="transmembrane region" description="Helical" evidence="1">
    <location>
        <begin position="120"/>
        <end position="152"/>
    </location>
</feature>
<dbReference type="OrthoDB" id="878287at2"/>
<evidence type="ECO:0008006" key="4">
    <source>
        <dbReference type="Google" id="ProtNLM"/>
    </source>
</evidence>
<feature type="transmembrane region" description="Helical" evidence="1">
    <location>
        <begin position="212"/>
        <end position="232"/>
    </location>
</feature>
<keyword evidence="3" id="KW-1185">Reference proteome</keyword>
<feature type="transmembrane region" description="Helical" evidence="1">
    <location>
        <begin position="96"/>
        <end position="114"/>
    </location>
</feature>
<organism evidence="2 3">
    <name type="scientific">Hymenobacter nivis</name>
    <dbReference type="NCBI Taxonomy" id="1850093"/>
    <lineage>
        <taxon>Bacteria</taxon>
        <taxon>Pseudomonadati</taxon>
        <taxon>Bacteroidota</taxon>
        <taxon>Cytophagia</taxon>
        <taxon>Cytophagales</taxon>
        <taxon>Hymenobacteraceae</taxon>
        <taxon>Hymenobacter</taxon>
    </lineage>
</organism>
<dbReference type="AlphaFoldDB" id="A0A2Z3GEC3"/>
<dbReference type="Proteomes" id="UP000245999">
    <property type="component" value="Chromosome"/>
</dbReference>
<reference evidence="3" key="1">
    <citation type="submission" date="2018-04" db="EMBL/GenBank/DDBJ databases">
        <title>Complete genome of Antarctic heterotrophic bacterium Hymenobacter nivis.</title>
        <authorList>
            <person name="Terashima M."/>
        </authorList>
    </citation>
    <scope>NUCLEOTIDE SEQUENCE [LARGE SCALE GENOMIC DNA]</scope>
    <source>
        <strain evidence="3">NBRC 111535</strain>
    </source>
</reference>
<keyword evidence="1" id="KW-0812">Transmembrane</keyword>
<evidence type="ECO:0000313" key="2">
    <source>
        <dbReference type="EMBL" id="AWM31843.1"/>
    </source>
</evidence>
<sequence length="437" mass="47386">MAPGPAVAAGFYLLPNNHVLHSLLVWPLLHWSPVGTPDLLARLPVFGLGLVGLVGGVVALAHLTTWRVAALATLLFQFSPMSLEYAVTARGYGPQVLCVQAAWLAALVLLRGPAGHRLAWAVWMGASVAGFYLIPTFLYPFAGSMVPLVVLGRGRAGARLRCQALVAGAGVAALVALLYLPVGWLTGWPLLLNNPFVARMPPAFFWQRLLPYYVPITVTLLYGRAVLVWPLLGLLAMGPAAVARWAPPAWRPAAWLAWAGTVAPVPLLLAQGVMPPGRTLYHTVWPALVLAGLALEAVTRRWQGPGRTAWALAGALGLGHAGFRVAQQVRTQAAARRDDQSYQQASEWLIARRPRRVLIDVPGYALYLAHQAWLQHRPPPAMQGPETRPSVRTGSYDYLVLSRGEAPPAWLTPNHYRAELCTGPLCVYQRLDAMPRP</sequence>
<evidence type="ECO:0000313" key="3">
    <source>
        <dbReference type="Proteomes" id="UP000245999"/>
    </source>
</evidence>
<evidence type="ECO:0000256" key="1">
    <source>
        <dbReference type="SAM" id="Phobius"/>
    </source>
</evidence>
<keyword evidence="1" id="KW-0472">Membrane</keyword>
<dbReference type="KEGG" id="hnv:DDQ68_03000"/>
<proteinExistence type="predicted"/>
<feature type="transmembrane region" description="Helical" evidence="1">
    <location>
        <begin position="164"/>
        <end position="192"/>
    </location>
</feature>
<feature type="transmembrane region" description="Helical" evidence="1">
    <location>
        <begin position="46"/>
        <end position="76"/>
    </location>
</feature>
<feature type="transmembrane region" description="Helical" evidence="1">
    <location>
        <begin position="280"/>
        <end position="298"/>
    </location>
</feature>
<name>A0A2Z3GEC3_9BACT</name>
<gene>
    <name evidence="2" type="ORF">DDQ68_03000</name>
</gene>
<protein>
    <recommendedName>
        <fullName evidence="4">Glycosyltransferase RgtA/B/C/D-like domain-containing protein</fullName>
    </recommendedName>
</protein>
<feature type="transmembrane region" description="Helical" evidence="1">
    <location>
        <begin position="253"/>
        <end position="274"/>
    </location>
</feature>
<keyword evidence="1" id="KW-1133">Transmembrane helix</keyword>
<dbReference type="EMBL" id="CP029145">
    <property type="protein sequence ID" value="AWM31843.1"/>
    <property type="molecule type" value="Genomic_DNA"/>
</dbReference>
<accession>A0A2Z3GEC3</accession>